<name>A0A9D4M6R5_DREPO</name>
<evidence type="ECO:0008006" key="4">
    <source>
        <dbReference type="Google" id="ProtNLM"/>
    </source>
</evidence>
<dbReference type="EMBL" id="JAIWYP010000002">
    <property type="protein sequence ID" value="KAH3870829.1"/>
    <property type="molecule type" value="Genomic_DNA"/>
</dbReference>
<dbReference type="Gene3D" id="3.30.420.40">
    <property type="match status" value="2"/>
</dbReference>
<reference evidence="2" key="1">
    <citation type="journal article" date="2019" name="bioRxiv">
        <title>The Genome of the Zebra Mussel, Dreissena polymorpha: A Resource for Invasive Species Research.</title>
        <authorList>
            <person name="McCartney M.A."/>
            <person name="Auch B."/>
            <person name="Kono T."/>
            <person name="Mallez S."/>
            <person name="Zhang Y."/>
            <person name="Obille A."/>
            <person name="Becker A."/>
            <person name="Abrahante J.E."/>
            <person name="Garbe J."/>
            <person name="Badalamenti J.P."/>
            <person name="Herman A."/>
            <person name="Mangelson H."/>
            <person name="Liachko I."/>
            <person name="Sullivan S."/>
            <person name="Sone E.D."/>
            <person name="Koren S."/>
            <person name="Silverstein K.A.T."/>
            <person name="Beckman K.B."/>
            <person name="Gohl D.M."/>
        </authorList>
    </citation>
    <scope>NUCLEOTIDE SEQUENCE</scope>
    <source>
        <strain evidence="2">Duluth1</strain>
        <tissue evidence="2">Whole animal</tissue>
    </source>
</reference>
<dbReference type="PANTHER" id="PTHR14187:SF5">
    <property type="entry name" value="HEAT SHOCK 70 KDA PROTEIN 12A"/>
    <property type="match status" value="1"/>
</dbReference>
<reference evidence="2" key="2">
    <citation type="submission" date="2020-11" db="EMBL/GenBank/DDBJ databases">
        <authorList>
            <person name="McCartney M.A."/>
            <person name="Auch B."/>
            <person name="Kono T."/>
            <person name="Mallez S."/>
            <person name="Becker A."/>
            <person name="Gohl D.M."/>
            <person name="Silverstein K.A.T."/>
            <person name="Koren S."/>
            <person name="Bechman K.B."/>
            <person name="Herman A."/>
            <person name="Abrahante J.E."/>
            <person name="Garbe J."/>
        </authorList>
    </citation>
    <scope>NUCLEOTIDE SEQUENCE</scope>
    <source>
        <strain evidence="2">Duluth1</strain>
        <tissue evidence="2">Whole animal</tissue>
    </source>
</reference>
<keyword evidence="3" id="KW-1185">Reference proteome</keyword>
<feature type="region of interest" description="Disordered" evidence="1">
    <location>
        <begin position="1"/>
        <end position="34"/>
    </location>
</feature>
<dbReference type="Proteomes" id="UP000828390">
    <property type="component" value="Unassembled WGS sequence"/>
</dbReference>
<gene>
    <name evidence="2" type="ORF">DPMN_034019</name>
</gene>
<dbReference type="InterPro" id="IPR043129">
    <property type="entry name" value="ATPase_NBD"/>
</dbReference>
<evidence type="ECO:0000313" key="3">
    <source>
        <dbReference type="Proteomes" id="UP000828390"/>
    </source>
</evidence>
<proteinExistence type="predicted"/>
<comment type="caution">
    <text evidence="2">The sequence shown here is derived from an EMBL/GenBank/DDBJ whole genome shotgun (WGS) entry which is preliminary data.</text>
</comment>
<protein>
    <recommendedName>
        <fullName evidence="4">Heat shock 70 kDa protein 12A</fullName>
    </recommendedName>
</protein>
<accession>A0A9D4M6R5</accession>
<dbReference type="SUPFAM" id="SSF53067">
    <property type="entry name" value="Actin-like ATPase domain"/>
    <property type="match status" value="2"/>
</dbReference>
<dbReference type="PANTHER" id="PTHR14187">
    <property type="entry name" value="ALPHA KINASE/ELONGATION FACTOR 2 KINASE"/>
    <property type="match status" value="1"/>
</dbReference>
<dbReference type="Gene3D" id="3.90.640.10">
    <property type="entry name" value="Actin, Chain A, domain 4"/>
    <property type="match status" value="1"/>
</dbReference>
<evidence type="ECO:0000313" key="2">
    <source>
        <dbReference type="EMBL" id="KAH3870829.1"/>
    </source>
</evidence>
<feature type="compositionally biased region" description="Pro residues" evidence="1">
    <location>
        <begin position="7"/>
        <end position="20"/>
    </location>
</feature>
<evidence type="ECO:0000256" key="1">
    <source>
        <dbReference type="SAM" id="MobiDB-lite"/>
    </source>
</evidence>
<dbReference type="CDD" id="cd10229">
    <property type="entry name" value="ASKHA_NBD_HSP70_HSPA12"/>
    <property type="match status" value="1"/>
</dbReference>
<organism evidence="2 3">
    <name type="scientific">Dreissena polymorpha</name>
    <name type="common">Zebra mussel</name>
    <name type="synonym">Mytilus polymorpha</name>
    <dbReference type="NCBI Taxonomy" id="45954"/>
    <lineage>
        <taxon>Eukaryota</taxon>
        <taxon>Metazoa</taxon>
        <taxon>Spiralia</taxon>
        <taxon>Lophotrochozoa</taxon>
        <taxon>Mollusca</taxon>
        <taxon>Bivalvia</taxon>
        <taxon>Autobranchia</taxon>
        <taxon>Heteroconchia</taxon>
        <taxon>Euheterodonta</taxon>
        <taxon>Imparidentia</taxon>
        <taxon>Neoheterodontei</taxon>
        <taxon>Myida</taxon>
        <taxon>Dreissenoidea</taxon>
        <taxon>Dreissenidae</taxon>
        <taxon>Dreissena</taxon>
    </lineage>
</organism>
<sequence>MASSFPNPSPPLAPPTPKPSPFRNLQAVKAAPPTPSKPAIELLEISSGPRLVVAIDFGSNRSGYAWQFRTDFERDRLDIHINTKWPEGGLCCYKTLTALLLKPDQSVAEFGFRADKRFSTIKEEESDWENWYFFRGFKMMLYANANSLDAKTTMEDANGRHLPASLVFGKSIQFIKEHAIQSLKEAGVPYIEDHTKWVITIPAIWNDRAKGLMRKSAADVAGIPADNLTIALEPECAVIYCIQLIRQQLEIDGDLGKLQYIAAPDSVLMLVDMGGDTVDITTVRVGERGQMEQLQMSGGGPWGGMRINEKFFILLRELIGQDVLDKFVTENEMDYFDLRMDFETQKREVKHPSDSDSSPRFRLRIPDSLKTLWERKTNKTLSDIMKQDHMREKDIKFASSRLSIPIKIIHEMFDEGVQEILNFTNKIIVSHKVKGLPITAVIAVGGFAMSSYVMKALRQELGGKNIPVVRPPITELAVLLGAVLFGQQEDIITSRIMPYTYGVSCTMAFNAARHSAEHRFEDGGRLWANNSFRKHVTRGQAVKRGEWIVDKDYFPECDDQTSATIYVFASDKTDPIHTTDEGCQFVGQFDVEFPRTVAKPMARKAVTVAMRFGGTELEGGRVVRFPARALEISEMLHVFPTQLEMYWYETKVILTCIGAIH</sequence>
<dbReference type="AlphaFoldDB" id="A0A9D4M6R5"/>